<keyword evidence="20" id="KW-1185">Reference proteome</keyword>
<dbReference type="EC" id="2.7.13.3" evidence="3"/>
<evidence type="ECO:0000256" key="1">
    <source>
        <dbReference type="ARBA" id="ARBA00000085"/>
    </source>
</evidence>
<evidence type="ECO:0000259" key="15">
    <source>
        <dbReference type="PROSITE" id="PS50109"/>
    </source>
</evidence>
<evidence type="ECO:0000256" key="2">
    <source>
        <dbReference type="ARBA" id="ARBA00004370"/>
    </source>
</evidence>
<evidence type="ECO:0000256" key="12">
    <source>
        <dbReference type="ARBA" id="ARBA00023136"/>
    </source>
</evidence>
<dbReference type="InterPro" id="IPR004358">
    <property type="entry name" value="Sig_transdc_His_kin-like_C"/>
</dbReference>
<dbReference type="PANTHER" id="PTHR43065:SF46">
    <property type="entry name" value="C4-DICARBOXYLATE TRANSPORT SENSOR PROTEIN DCTB"/>
    <property type="match status" value="1"/>
</dbReference>
<evidence type="ECO:0000259" key="18">
    <source>
        <dbReference type="PROSITE" id="PS50839"/>
    </source>
</evidence>
<dbReference type="SUPFAM" id="SSF47384">
    <property type="entry name" value="Homodimeric domain of signal transducing histidine kinase"/>
    <property type="match status" value="1"/>
</dbReference>
<dbReference type="InterPro" id="IPR013655">
    <property type="entry name" value="PAS_fold_3"/>
</dbReference>
<dbReference type="PRINTS" id="PR00344">
    <property type="entry name" value="BCTRLSENSOR"/>
</dbReference>
<evidence type="ECO:0000256" key="5">
    <source>
        <dbReference type="ARBA" id="ARBA00022679"/>
    </source>
</evidence>
<evidence type="ECO:0000256" key="14">
    <source>
        <dbReference type="SAM" id="SignalP"/>
    </source>
</evidence>
<evidence type="ECO:0000256" key="4">
    <source>
        <dbReference type="ARBA" id="ARBA00022553"/>
    </source>
</evidence>
<dbReference type="RefSeq" id="WP_134386009.1">
    <property type="nucleotide sequence ID" value="NZ_CP038026.1"/>
</dbReference>
<name>A0ABX5SD87_9BURK</name>
<feature type="transmembrane region" description="Helical" evidence="13">
    <location>
        <begin position="311"/>
        <end position="331"/>
    </location>
</feature>
<evidence type="ECO:0000256" key="10">
    <source>
        <dbReference type="ARBA" id="ARBA00022989"/>
    </source>
</evidence>
<dbReference type="Pfam" id="PF08447">
    <property type="entry name" value="PAS_3"/>
    <property type="match status" value="1"/>
</dbReference>
<evidence type="ECO:0000256" key="6">
    <source>
        <dbReference type="ARBA" id="ARBA00022692"/>
    </source>
</evidence>
<dbReference type="CDD" id="cd00130">
    <property type="entry name" value="PAS"/>
    <property type="match status" value="2"/>
</dbReference>
<feature type="signal peptide" evidence="14">
    <location>
        <begin position="1"/>
        <end position="24"/>
    </location>
</feature>
<keyword evidence="7" id="KW-0547">Nucleotide-binding</keyword>
<evidence type="ECO:0000313" key="19">
    <source>
        <dbReference type="EMBL" id="QBQ37527.1"/>
    </source>
</evidence>
<dbReference type="InterPro" id="IPR001610">
    <property type="entry name" value="PAC"/>
</dbReference>
<dbReference type="Pfam" id="PF02518">
    <property type="entry name" value="HATPase_c"/>
    <property type="match status" value="1"/>
</dbReference>
<dbReference type="InterPro" id="IPR006189">
    <property type="entry name" value="CHASE_dom"/>
</dbReference>
<feature type="domain" description="Histidine kinase" evidence="15">
    <location>
        <begin position="641"/>
        <end position="864"/>
    </location>
</feature>
<dbReference type="PROSITE" id="PS50112">
    <property type="entry name" value="PAS"/>
    <property type="match status" value="1"/>
</dbReference>
<dbReference type="Gene3D" id="3.30.565.10">
    <property type="entry name" value="Histidine kinase-like ATPase, C-terminal domain"/>
    <property type="match status" value="1"/>
</dbReference>
<keyword evidence="8" id="KW-0418">Kinase</keyword>
<protein>
    <recommendedName>
        <fullName evidence="3">histidine kinase</fullName>
        <ecNumber evidence="3">2.7.13.3</ecNumber>
    </recommendedName>
</protein>
<evidence type="ECO:0000259" key="17">
    <source>
        <dbReference type="PROSITE" id="PS50113"/>
    </source>
</evidence>
<organism evidence="19 20">
    <name type="scientific">Pseudoduganella plicata</name>
    <dbReference type="NCBI Taxonomy" id="321984"/>
    <lineage>
        <taxon>Bacteria</taxon>
        <taxon>Pseudomonadati</taxon>
        <taxon>Pseudomonadota</taxon>
        <taxon>Betaproteobacteria</taxon>
        <taxon>Burkholderiales</taxon>
        <taxon>Oxalobacteraceae</taxon>
        <taxon>Telluria group</taxon>
        <taxon>Pseudoduganella</taxon>
    </lineage>
</organism>
<dbReference type="Gene3D" id="1.10.287.130">
    <property type="match status" value="1"/>
</dbReference>
<reference evidence="19 20" key="1">
    <citation type="submission" date="2019-03" db="EMBL/GenBank/DDBJ databases">
        <title>Draft Genome Sequences of Six Type Strains of the Genus Massilia.</title>
        <authorList>
            <person name="Miess H."/>
            <person name="Frediansyhah A."/>
            <person name="Gross H."/>
        </authorList>
    </citation>
    <scope>NUCLEOTIDE SEQUENCE [LARGE SCALE GENOMIC DNA]</scope>
    <source>
        <strain evidence="19 20">DSM 17505</strain>
    </source>
</reference>
<evidence type="ECO:0000256" key="8">
    <source>
        <dbReference type="ARBA" id="ARBA00022777"/>
    </source>
</evidence>
<dbReference type="InterPro" id="IPR003661">
    <property type="entry name" value="HisK_dim/P_dom"/>
</dbReference>
<dbReference type="InterPro" id="IPR036097">
    <property type="entry name" value="HisK_dim/P_sf"/>
</dbReference>
<dbReference type="SMART" id="SM00388">
    <property type="entry name" value="HisKA"/>
    <property type="match status" value="1"/>
</dbReference>
<keyword evidence="12 13" id="KW-0472">Membrane</keyword>
<dbReference type="EMBL" id="CP038026">
    <property type="protein sequence ID" value="QBQ37527.1"/>
    <property type="molecule type" value="Genomic_DNA"/>
</dbReference>
<comment type="subcellular location">
    <subcellularLocation>
        <location evidence="2">Membrane</location>
    </subcellularLocation>
</comment>
<dbReference type="Gene3D" id="3.30.450.20">
    <property type="entry name" value="PAS domain"/>
    <property type="match status" value="2"/>
</dbReference>
<dbReference type="InterPro" id="IPR005467">
    <property type="entry name" value="His_kinase_dom"/>
</dbReference>
<dbReference type="PROSITE" id="PS50839">
    <property type="entry name" value="CHASE"/>
    <property type="match status" value="1"/>
</dbReference>
<dbReference type="Proteomes" id="UP000294359">
    <property type="component" value="Chromosome"/>
</dbReference>
<accession>A0ABX5SD87</accession>
<dbReference type="InterPro" id="IPR036890">
    <property type="entry name" value="HATPase_C_sf"/>
</dbReference>
<feature type="domain" description="PAC" evidence="17">
    <location>
        <begin position="427"/>
        <end position="480"/>
    </location>
</feature>
<dbReference type="PANTHER" id="PTHR43065">
    <property type="entry name" value="SENSOR HISTIDINE KINASE"/>
    <property type="match status" value="1"/>
</dbReference>
<feature type="domain" description="CHASE" evidence="18">
    <location>
        <begin position="72"/>
        <end position="293"/>
    </location>
</feature>
<keyword evidence="14" id="KW-0732">Signal</keyword>
<evidence type="ECO:0000256" key="11">
    <source>
        <dbReference type="ARBA" id="ARBA00023012"/>
    </source>
</evidence>
<dbReference type="InterPro" id="IPR013767">
    <property type="entry name" value="PAS_fold"/>
</dbReference>
<keyword evidence="11" id="KW-0902">Two-component regulatory system</keyword>
<dbReference type="InterPro" id="IPR000014">
    <property type="entry name" value="PAS"/>
</dbReference>
<evidence type="ECO:0000256" key="13">
    <source>
        <dbReference type="SAM" id="Phobius"/>
    </source>
</evidence>
<dbReference type="SUPFAM" id="SSF55874">
    <property type="entry name" value="ATPase domain of HSP90 chaperone/DNA topoisomerase II/histidine kinase"/>
    <property type="match status" value="1"/>
</dbReference>
<feature type="domain" description="PAS" evidence="16">
    <location>
        <begin position="488"/>
        <end position="559"/>
    </location>
</feature>
<comment type="catalytic activity">
    <reaction evidence="1">
        <text>ATP + protein L-histidine = ADP + protein N-phospho-L-histidine.</text>
        <dbReference type="EC" id="2.7.13.3"/>
    </reaction>
</comment>
<dbReference type="SMART" id="SM00086">
    <property type="entry name" value="PAC"/>
    <property type="match status" value="2"/>
</dbReference>
<dbReference type="InterPro" id="IPR035965">
    <property type="entry name" value="PAS-like_dom_sf"/>
</dbReference>
<feature type="chain" id="PRO_5047348396" description="histidine kinase" evidence="14">
    <location>
        <begin position="25"/>
        <end position="873"/>
    </location>
</feature>
<evidence type="ECO:0000256" key="7">
    <source>
        <dbReference type="ARBA" id="ARBA00022741"/>
    </source>
</evidence>
<dbReference type="InterPro" id="IPR042240">
    <property type="entry name" value="CHASE_sf"/>
</dbReference>
<keyword evidence="5" id="KW-0808">Transferase</keyword>
<evidence type="ECO:0000256" key="9">
    <source>
        <dbReference type="ARBA" id="ARBA00022840"/>
    </source>
</evidence>
<proteinExistence type="predicted"/>
<keyword evidence="9" id="KW-0067">ATP-binding</keyword>
<keyword evidence="10 13" id="KW-1133">Transmembrane helix</keyword>
<dbReference type="PROSITE" id="PS50109">
    <property type="entry name" value="HIS_KIN"/>
    <property type="match status" value="1"/>
</dbReference>
<evidence type="ECO:0000259" key="16">
    <source>
        <dbReference type="PROSITE" id="PS50112"/>
    </source>
</evidence>
<evidence type="ECO:0000313" key="20">
    <source>
        <dbReference type="Proteomes" id="UP000294359"/>
    </source>
</evidence>
<keyword evidence="6 13" id="KW-0812">Transmembrane</keyword>
<dbReference type="Pfam" id="PF00989">
    <property type="entry name" value="PAS"/>
    <property type="match status" value="1"/>
</dbReference>
<dbReference type="SMART" id="SM00091">
    <property type="entry name" value="PAS"/>
    <property type="match status" value="2"/>
</dbReference>
<dbReference type="CDD" id="cd00082">
    <property type="entry name" value="HisKA"/>
    <property type="match status" value="1"/>
</dbReference>
<dbReference type="SMART" id="SM01079">
    <property type="entry name" value="CHASE"/>
    <property type="match status" value="1"/>
</dbReference>
<dbReference type="Pfam" id="PF03924">
    <property type="entry name" value="CHASE"/>
    <property type="match status" value="1"/>
</dbReference>
<dbReference type="NCBIfam" id="TIGR00229">
    <property type="entry name" value="sensory_box"/>
    <property type="match status" value="2"/>
</dbReference>
<gene>
    <name evidence="19" type="ORF">E1742_16145</name>
</gene>
<evidence type="ECO:0000256" key="3">
    <source>
        <dbReference type="ARBA" id="ARBA00012438"/>
    </source>
</evidence>
<dbReference type="SUPFAM" id="SSF55785">
    <property type="entry name" value="PYP-like sensor domain (PAS domain)"/>
    <property type="match status" value="2"/>
</dbReference>
<dbReference type="Gene3D" id="3.30.450.350">
    <property type="entry name" value="CHASE domain"/>
    <property type="match status" value="1"/>
</dbReference>
<keyword evidence="4" id="KW-0597">Phosphoprotein</keyword>
<dbReference type="SMART" id="SM00387">
    <property type="entry name" value="HATPase_c"/>
    <property type="match status" value="1"/>
</dbReference>
<dbReference type="InterPro" id="IPR000700">
    <property type="entry name" value="PAS-assoc_C"/>
</dbReference>
<sequence>MLGKNIPTLLAAGTFALSIASTFAAWNIANQEAVRLGEAEFRFEVRQAIRRIEQRMTTYEGAARSAQAFLLGSVTVKREDFSLFVASLRLQEKFPGIQGIALVELVPPQRMADHVASMRRHGFTDYKITPAGERQVYSSITQIEPFTGLNLRALGFDMLSEPTRRAAMERARDTGLAAASGKVRLIQENGKDVQSGLVMYLPVYQRGMQTATVAQRRDSLIGWIGAPFRMNDLMAGLGGERSGDVTLSIYDGTAVSEEARSYSTQLTGLSRVSPPRFRTLQNISVAGRPWTLDIQSSQAFEQRLATDRPQLIAIIGSALSIMISLLVWLLASGRRRALSLATQMTHQLSESEFRWKYALEGAGDGVWDWHISTGEVIYSEQWKTMLGYQDKEIGNSFSEWERRLHPEDKAATDALVRSYLESTAGFLQAEFRMRCKDGSWKWIMTRATAVSRDANGKPLRIIGTHTDISRSKNDEWALREANAQLRDERHRVEVILEHSHDAFIAVLPNGRIRDWNAKAEQLFGWAADEAIGQDLATMIIPEQFRSRHNAGFTRFVETRKAAGNVVEVEALHRTGRWVSVELAFAGVPEGSDYVVTAFIRDISERKTAQLRDAERSEALEEARNALHHAQKLEAIGKLTGGVAHDFNNVLQVVTGNLALLQMHVRDNAGMQKRLDSMKGAVQRGAKLSSQLLAFARRQPLQPVAVNVERLLRNMEELLQRALGETVALTIFCEGELWNTQVDPGQFENLILNLAINARDAMPAGGELSISMKNVTLDENEARKLLGIVESDYIFISIADTGAGMSPEVLAQAFEPFFTTKPVGQGTGLGLSMAYGMVKQSSGHIEISSELGIGTTVMIYLPRTHQLANSAPPR</sequence>
<dbReference type="InterPro" id="IPR003594">
    <property type="entry name" value="HATPase_dom"/>
</dbReference>
<dbReference type="PROSITE" id="PS50113">
    <property type="entry name" value="PAC"/>
    <property type="match status" value="1"/>
</dbReference>